<dbReference type="Pfam" id="PF13500">
    <property type="entry name" value="AAA_26"/>
    <property type="match status" value="1"/>
</dbReference>
<name>A0A7S4LN30_9EUGL</name>
<keyword evidence="1" id="KW-0315">Glutamine amidotransferase</keyword>
<organism evidence="2">
    <name type="scientific">Eutreptiella gymnastica</name>
    <dbReference type="NCBI Taxonomy" id="73025"/>
    <lineage>
        <taxon>Eukaryota</taxon>
        <taxon>Discoba</taxon>
        <taxon>Euglenozoa</taxon>
        <taxon>Euglenida</taxon>
        <taxon>Spirocuta</taxon>
        <taxon>Euglenophyceae</taxon>
        <taxon>Eutreptiales</taxon>
        <taxon>Eutreptiaceae</taxon>
        <taxon>Eutreptiella</taxon>
    </lineage>
</organism>
<evidence type="ECO:0000313" key="2">
    <source>
        <dbReference type="EMBL" id="CAE0839465.1"/>
    </source>
</evidence>
<evidence type="ECO:0008006" key="3">
    <source>
        <dbReference type="Google" id="ProtNLM"/>
    </source>
</evidence>
<dbReference type="Gene3D" id="3.40.1390.20">
    <property type="entry name" value="HprK N-terminal domain-like"/>
    <property type="match status" value="1"/>
</dbReference>
<sequence length="384" mass="42992">MPRALFVAATKQHIGKTTTAVGIVAGLKERFKNVGYIKPVGQQHVAVESKDGVQIRVDKDVRLFKEFFDLTHCDYGDMSPLIIPSGYTKQFLDGEVKKGQQIESIVQAFQRVEAVSDFVVIEGTGHCGVGGIVEMDNARVAALLGVDMVLVCNAGIGSSFDELELNRLLCEKHGVNIKGVILNRVQEDKMEETKRYFEKALSRWKGCQLIGCIPYNSYLHAPAMIDYEKLFRRKICAGQKDRMRHFDKRMLMATSMSRFVNLLQMEEHRNTLWVTDDSRTDLVMALAEHVLACKAAGKDWEGGLILGGSEFDDDGAEPLPAVYTDVKRALMKADFPVLRITHDVTEAMKMMNHYTAKLSADDQRRTSAAADHTKPMLDFEKLLA</sequence>
<dbReference type="EMBL" id="HBJA01147746">
    <property type="protein sequence ID" value="CAE0839465.1"/>
    <property type="molecule type" value="Transcribed_RNA"/>
</dbReference>
<gene>
    <name evidence="2" type="ORF">EGYM00163_LOCUS50837</name>
</gene>
<dbReference type="CDD" id="cd03109">
    <property type="entry name" value="DTBS"/>
    <property type="match status" value="1"/>
</dbReference>
<dbReference type="InterPro" id="IPR028979">
    <property type="entry name" value="Ser_kin/Pase_Hpr-like_N_sf"/>
</dbReference>
<dbReference type="Gene3D" id="3.40.50.300">
    <property type="entry name" value="P-loop containing nucleotide triphosphate hydrolases"/>
    <property type="match status" value="1"/>
</dbReference>
<dbReference type="AlphaFoldDB" id="A0A7S4LN30"/>
<dbReference type="PANTHER" id="PTHR21343">
    <property type="entry name" value="DETHIOBIOTIN SYNTHETASE"/>
    <property type="match status" value="1"/>
</dbReference>
<protein>
    <recommendedName>
        <fullName evidence="3">DRTGG domain-containing protein</fullName>
    </recommendedName>
</protein>
<reference evidence="2" key="1">
    <citation type="submission" date="2021-01" db="EMBL/GenBank/DDBJ databases">
        <authorList>
            <person name="Corre E."/>
            <person name="Pelletier E."/>
            <person name="Niang G."/>
            <person name="Scheremetjew M."/>
            <person name="Finn R."/>
            <person name="Kale V."/>
            <person name="Holt S."/>
            <person name="Cochrane G."/>
            <person name="Meng A."/>
            <person name="Brown T."/>
            <person name="Cohen L."/>
        </authorList>
    </citation>
    <scope>NUCLEOTIDE SEQUENCE</scope>
    <source>
        <strain evidence="2">CCMP1594</strain>
    </source>
</reference>
<accession>A0A7S4LN30</accession>
<dbReference type="InterPro" id="IPR027417">
    <property type="entry name" value="P-loop_NTPase"/>
</dbReference>
<dbReference type="PANTHER" id="PTHR21343:SF8">
    <property type="entry name" value="DRTGG DOMAIN-CONTAINING PROTEIN"/>
    <property type="match status" value="1"/>
</dbReference>
<evidence type="ECO:0000256" key="1">
    <source>
        <dbReference type="ARBA" id="ARBA00022962"/>
    </source>
</evidence>
<dbReference type="SUPFAM" id="SSF52540">
    <property type="entry name" value="P-loop containing nucleoside triphosphate hydrolases"/>
    <property type="match status" value="1"/>
</dbReference>
<proteinExistence type="predicted"/>